<proteinExistence type="predicted"/>
<feature type="transmembrane region" description="Helical" evidence="1">
    <location>
        <begin position="104"/>
        <end position="126"/>
    </location>
</feature>
<dbReference type="RefSeq" id="XP_065723646.1">
    <property type="nucleotide sequence ID" value="XM_065867574.1"/>
</dbReference>
<keyword evidence="2" id="KW-1185">Reference proteome</keyword>
<evidence type="ECO:0000256" key="1">
    <source>
        <dbReference type="SAM" id="Phobius"/>
    </source>
</evidence>
<sequence length="130" mass="14523">MKKFCCCLSLRTGALSIAVSGLTVDVLESIWTIISKQQFCGDILVIWIISAFWNILSDMVLFTAIYRENPNLLPVHLVTCLAGLILEMVSHMVIAAIGVTDYYLIGYAFFKIGYTTADMVIVLSYYHSEV</sequence>
<evidence type="ECO:0000313" key="2">
    <source>
        <dbReference type="Proteomes" id="UP001652628"/>
    </source>
</evidence>
<evidence type="ECO:0000313" key="4">
    <source>
        <dbReference type="RefSeq" id="XP_065723646.1"/>
    </source>
</evidence>
<accession>A0AB40DH71</accession>
<dbReference type="GeneID" id="108011242"/>
<feature type="transmembrane region" description="Helical" evidence="1">
    <location>
        <begin position="44"/>
        <end position="65"/>
    </location>
</feature>
<dbReference type="CTD" id="49529"/>
<protein>
    <submittedName>
        <fullName evidence="3 4">Uncharacterized protein ms(2)35Ci</fullName>
    </submittedName>
</protein>
<feature type="transmembrane region" description="Helical" evidence="1">
    <location>
        <begin position="77"/>
        <end position="98"/>
    </location>
</feature>
<keyword evidence="1" id="KW-1133">Transmembrane helix</keyword>
<keyword evidence="1" id="KW-0472">Membrane</keyword>
<gene>
    <name evidence="3 4" type="primary">ms(2)35Ci</name>
</gene>
<keyword evidence="1" id="KW-0812">Transmembrane</keyword>
<dbReference type="RefSeq" id="XP_016931838.1">
    <property type="nucleotide sequence ID" value="XM_017076349.3"/>
</dbReference>
<dbReference type="AlphaFoldDB" id="A0AB40DH71"/>
<evidence type="ECO:0000313" key="3">
    <source>
        <dbReference type="RefSeq" id="XP_016931838.1"/>
    </source>
</evidence>
<name>A0AB40DH71_DROSZ</name>
<organism evidence="2 4">
    <name type="scientific">Drosophila suzukii</name>
    <name type="common">Spotted-wing drosophila fruit fly</name>
    <dbReference type="NCBI Taxonomy" id="28584"/>
    <lineage>
        <taxon>Eukaryota</taxon>
        <taxon>Metazoa</taxon>
        <taxon>Ecdysozoa</taxon>
        <taxon>Arthropoda</taxon>
        <taxon>Hexapoda</taxon>
        <taxon>Insecta</taxon>
        <taxon>Pterygota</taxon>
        <taxon>Neoptera</taxon>
        <taxon>Endopterygota</taxon>
        <taxon>Diptera</taxon>
        <taxon>Brachycera</taxon>
        <taxon>Muscomorpha</taxon>
        <taxon>Ephydroidea</taxon>
        <taxon>Drosophilidae</taxon>
        <taxon>Drosophila</taxon>
        <taxon>Sophophora</taxon>
    </lineage>
</organism>
<reference evidence="3 4" key="1">
    <citation type="submission" date="2025-04" db="UniProtKB">
        <authorList>
            <consortium name="RefSeq"/>
        </authorList>
    </citation>
    <scope>IDENTIFICATION</scope>
    <source>
        <strain evidence="3 4">WT10</strain>
        <tissue evidence="3 4">Whole body</tissue>
    </source>
</reference>
<dbReference type="Proteomes" id="UP001652628">
    <property type="component" value="Chromosome 2L"/>
</dbReference>